<dbReference type="PANTHER" id="PTHR43124">
    <property type="entry name" value="PURINE EFFLUX PUMP PBUE"/>
    <property type="match status" value="1"/>
</dbReference>
<keyword evidence="2" id="KW-1003">Cell membrane</keyword>
<dbReference type="InterPro" id="IPR050189">
    <property type="entry name" value="MFS_Efflux_Transporters"/>
</dbReference>
<keyword evidence="3 6" id="KW-0812">Transmembrane</keyword>
<evidence type="ECO:0000256" key="5">
    <source>
        <dbReference type="ARBA" id="ARBA00023136"/>
    </source>
</evidence>
<dbReference type="SUPFAM" id="SSF103473">
    <property type="entry name" value="MFS general substrate transporter"/>
    <property type="match status" value="1"/>
</dbReference>
<evidence type="ECO:0000256" key="6">
    <source>
        <dbReference type="SAM" id="Phobius"/>
    </source>
</evidence>
<feature type="transmembrane region" description="Helical" evidence="6">
    <location>
        <begin position="376"/>
        <end position="395"/>
    </location>
</feature>
<feature type="transmembrane region" description="Helical" evidence="6">
    <location>
        <begin position="135"/>
        <end position="157"/>
    </location>
</feature>
<feature type="transmembrane region" description="Helical" evidence="6">
    <location>
        <begin position="83"/>
        <end position="103"/>
    </location>
</feature>
<dbReference type="Gene3D" id="1.20.1250.20">
    <property type="entry name" value="MFS general substrate transporter like domains"/>
    <property type="match status" value="1"/>
</dbReference>
<reference evidence="8 9" key="1">
    <citation type="submission" date="2016-10" db="EMBL/GenBank/DDBJ databases">
        <authorList>
            <person name="de Groot N.N."/>
        </authorList>
    </citation>
    <scope>NUCLEOTIDE SEQUENCE [LARGE SCALE GENOMIC DNA]</scope>
    <source>
        <strain evidence="8 9">DSM 17890</strain>
    </source>
</reference>
<dbReference type="CDD" id="cd17473">
    <property type="entry name" value="MFS_arabinose_efflux_permease_like"/>
    <property type="match status" value="1"/>
</dbReference>
<feature type="transmembrane region" description="Helical" evidence="6">
    <location>
        <begin position="284"/>
        <end position="302"/>
    </location>
</feature>
<protein>
    <submittedName>
        <fullName evidence="8">Predicted arabinose efflux permease, MFS family</fullName>
    </submittedName>
</protein>
<keyword evidence="9" id="KW-1185">Reference proteome</keyword>
<dbReference type="RefSeq" id="WP_092679601.1">
    <property type="nucleotide sequence ID" value="NZ_FNMZ01000001.1"/>
</dbReference>
<dbReference type="GO" id="GO:0005886">
    <property type="term" value="C:plasma membrane"/>
    <property type="evidence" value="ECO:0007669"/>
    <property type="project" value="UniProtKB-SubCell"/>
</dbReference>
<organism evidence="8 9">
    <name type="scientific">Albimonas donghaensis</name>
    <dbReference type="NCBI Taxonomy" id="356660"/>
    <lineage>
        <taxon>Bacteria</taxon>
        <taxon>Pseudomonadati</taxon>
        <taxon>Pseudomonadota</taxon>
        <taxon>Alphaproteobacteria</taxon>
        <taxon>Rhodobacterales</taxon>
        <taxon>Paracoccaceae</taxon>
        <taxon>Albimonas</taxon>
    </lineage>
</organism>
<dbReference type="InterPro" id="IPR036259">
    <property type="entry name" value="MFS_trans_sf"/>
</dbReference>
<feature type="transmembrane region" description="Helical" evidence="6">
    <location>
        <begin position="198"/>
        <end position="217"/>
    </location>
</feature>
<dbReference type="InterPro" id="IPR011701">
    <property type="entry name" value="MFS"/>
</dbReference>
<gene>
    <name evidence="8" type="ORF">SAMN05444336_101569</name>
</gene>
<evidence type="ECO:0000256" key="3">
    <source>
        <dbReference type="ARBA" id="ARBA00022692"/>
    </source>
</evidence>
<dbReference type="AlphaFoldDB" id="A0A1H2S7C3"/>
<evidence type="ECO:0000313" key="8">
    <source>
        <dbReference type="EMBL" id="SDW27436.1"/>
    </source>
</evidence>
<accession>A0A1H2S7C3</accession>
<name>A0A1H2S7C3_9RHOB</name>
<evidence type="ECO:0000313" key="9">
    <source>
        <dbReference type="Proteomes" id="UP000199118"/>
    </source>
</evidence>
<feature type="transmembrane region" description="Helical" evidence="6">
    <location>
        <begin position="243"/>
        <end position="264"/>
    </location>
</feature>
<feature type="transmembrane region" description="Helical" evidence="6">
    <location>
        <begin position="344"/>
        <end position="364"/>
    </location>
</feature>
<dbReference type="Pfam" id="PF07690">
    <property type="entry name" value="MFS_1"/>
    <property type="match status" value="1"/>
</dbReference>
<feature type="domain" description="Major facilitator superfamily (MFS) profile" evidence="7">
    <location>
        <begin position="41"/>
        <end position="429"/>
    </location>
</feature>
<feature type="transmembrane region" description="Helical" evidence="6">
    <location>
        <begin position="169"/>
        <end position="192"/>
    </location>
</feature>
<feature type="transmembrane region" description="Helical" evidence="6">
    <location>
        <begin position="314"/>
        <end position="332"/>
    </location>
</feature>
<feature type="transmembrane region" description="Helical" evidence="6">
    <location>
        <begin position="42"/>
        <end position="63"/>
    </location>
</feature>
<keyword evidence="4 6" id="KW-1133">Transmembrane helix</keyword>
<evidence type="ECO:0000256" key="4">
    <source>
        <dbReference type="ARBA" id="ARBA00022989"/>
    </source>
</evidence>
<dbReference type="EMBL" id="FNMZ01000001">
    <property type="protein sequence ID" value="SDW27436.1"/>
    <property type="molecule type" value="Genomic_DNA"/>
</dbReference>
<keyword evidence="5 6" id="KW-0472">Membrane</keyword>
<sequence>MRSDMTEDPSAVGGSPGGAPGAIPAAPVGGGGAIRDAGLGRVATLLLVSSLTIMASTVISPGLPGMEAALAGDDPRAALMIRLALSLPGLFVALCAPLVGWVADRRGRRVIMLAGIVLYALAGTSGLWVEGLEALLIGRAFLGASVAMLMTAASAMAGDLFTGPTREKFLGLQSSSMGLAGLVFLTCGGMLAETGWRAPFAIYGAALAILPAALILLPETLRRAAPAVSAGPTAAPAGPEARAIGPGVALLVFIALANSVLFYFLPVQLPFLLRHIGVAGPGDAGLALGVFTLMSSAASLLCARIRRRVSAGGVFGLAFAVMALGFVVIAMAERMDGGLMQVGLGAALSGLGVGLVMPTLFNTAIGLAPVAQRGRVAGMTTAGVFLGQFLSPMVSQPGADAWGYPGAFLGGAVLLLAMAAVGLGARRLLAGG</sequence>
<dbReference type="PANTHER" id="PTHR43124:SF3">
    <property type="entry name" value="CHLORAMPHENICOL EFFLUX PUMP RV0191"/>
    <property type="match status" value="1"/>
</dbReference>
<comment type="subcellular location">
    <subcellularLocation>
        <location evidence="1">Cell membrane</location>
        <topology evidence="1">Multi-pass membrane protein</topology>
    </subcellularLocation>
</comment>
<dbReference type="OrthoDB" id="9812221at2"/>
<feature type="transmembrane region" description="Helical" evidence="6">
    <location>
        <begin position="110"/>
        <end position="129"/>
    </location>
</feature>
<dbReference type="PROSITE" id="PS50850">
    <property type="entry name" value="MFS"/>
    <property type="match status" value="1"/>
</dbReference>
<feature type="transmembrane region" description="Helical" evidence="6">
    <location>
        <begin position="401"/>
        <end position="425"/>
    </location>
</feature>
<dbReference type="GO" id="GO:0022857">
    <property type="term" value="F:transmembrane transporter activity"/>
    <property type="evidence" value="ECO:0007669"/>
    <property type="project" value="InterPro"/>
</dbReference>
<dbReference type="Proteomes" id="UP000199118">
    <property type="component" value="Unassembled WGS sequence"/>
</dbReference>
<evidence type="ECO:0000256" key="2">
    <source>
        <dbReference type="ARBA" id="ARBA00022475"/>
    </source>
</evidence>
<dbReference type="InterPro" id="IPR020846">
    <property type="entry name" value="MFS_dom"/>
</dbReference>
<evidence type="ECO:0000256" key="1">
    <source>
        <dbReference type="ARBA" id="ARBA00004651"/>
    </source>
</evidence>
<proteinExistence type="predicted"/>
<evidence type="ECO:0000259" key="7">
    <source>
        <dbReference type="PROSITE" id="PS50850"/>
    </source>
</evidence>